<evidence type="ECO:0000256" key="1">
    <source>
        <dbReference type="SAM" id="Coils"/>
    </source>
</evidence>
<reference evidence="4 5" key="1">
    <citation type="journal article" date="2014" name="Genome Biol. Evol.">
        <title>The secreted proteins of Achlya hypogyna and Thraustotheca clavata identify the ancestral oomycete secretome and reveal gene acquisitions by horizontal gene transfer.</title>
        <authorList>
            <person name="Misner I."/>
            <person name="Blouin N."/>
            <person name="Leonard G."/>
            <person name="Richards T.A."/>
            <person name="Lane C.E."/>
        </authorList>
    </citation>
    <scope>NUCLEOTIDE SEQUENCE [LARGE SCALE GENOMIC DNA]</scope>
    <source>
        <strain evidence="4 5">ATCC 34112</strain>
    </source>
</reference>
<feature type="region of interest" description="Disordered" evidence="2">
    <location>
        <begin position="302"/>
        <end position="333"/>
    </location>
</feature>
<dbReference type="InterPro" id="IPR043653">
    <property type="entry name" value="DUF5880"/>
</dbReference>
<evidence type="ECO:0000259" key="3">
    <source>
        <dbReference type="Pfam" id="PF19208"/>
    </source>
</evidence>
<dbReference type="STRING" id="74557.A0A1V9Z6S7"/>
<dbReference type="OrthoDB" id="47487at2759"/>
<evidence type="ECO:0000313" key="4">
    <source>
        <dbReference type="EMBL" id="OQR93642.1"/>
    </source>
</evidence>
<comment type="caution">
    <text evidence="4">The sequence shown here is derived from an EMBL/GenBank/DDBJ whole genome shotgun (WGS) entry which is preliminary data.</text>
</comment>
<evidence type="ECO:0000256" key="2">
    <source>
        <dbReference type="SAM" id="MobiDB-lite"/>
    </source>
</evidence>
<evidence type="ECO:0000313" key="5">
    <source>
        <dbReference type="Proteomes" id="UP000243217"/>
    </source>
</evidence>
<organism evidence="4 5">
    <name type="scientific">Thraustotheca clavata</name>
    <dbReference type="NCBI Taxonomy" id="74557"/>
    <lineage>
        <taxon>Eukaryota</taxon>
        <taxon>Sar</taxon>
        <taxon>Stramenopiles</taxon>
        <taxon>Oomycota</taxon>
        <taxon>Saprolegniomycetes</taxon>
        <taxon>Saprolegniales</taxon>
        <taxon>Achlyaceae</taxon>
        <taxon>Thraustotheca</taxon>
    </lineage>
</organism>
<feature type="coiled-coil region" evidence="1">
    <location>
        <begin position="232"/>
        <end position="266"/>
    </location>
</feature>
<dbReference type="AlphaFoldDB" id="A0A1V9Z6S7"/>
<name>A0A1V9Z6S7_9STRA</name>
<feature type="region of interest" description="Disordered" evidence="2">
    <location>
        <begin position="144"/>
        <end position="167"/>
    </location>
</feature>
<dbReference type="Proteomes" id="UP000243217">
    <property type="component" value="Unassembled WGS sequence"/>
</dbReference>
<feature type="compositionally biased region" description="Acidic residues" evidence="2">
    <location>
        <begin position="147"/>
        <end position="166"/>
    </location>
</feature>
<protein>
    <recommendedName>
        <fullName evidence="3">DUF5880 domain-containing protein</fullName>
    </recommendedName>
</protein>
<gene>
    <name evidence="4" type="ORF">THRCLA_08395</name>
</gene>
<sequence length="333" mass="37550">MVNDKKRAASGDDSTAKKAKLLGGLDVAAVMSAEGPIVKCVLLKQDGTSKEIDIDFTPSKQVVQNLLGGDHTFVGQYEDIEVMIMCNPEHQEVESGVELTKHKLQPPFHGRLGQIRGDILLFRCDASGDHKDFTVDEWEAFLKQDIPEWEPPSDEEESSEDDEDEEGYRKAAIDFFIQEFKDNNDGSEPNEDELKEIEERVAKEMEGPDPAQAALDYLLEEFEEEYGREPNEEELAEIEKQVAEKLAQLEDEDDEEGNAMETLIQQLYEAAIERFTKEHGEEPDDDAKEQIARAVADAAAEQFGVQLDVIDEEEESNEESSNEEDENTEEDDN</sequence>
<feature type="compositionally biased region" description="Acidic residues" evidence="2">
    <location>
        <begin position="309"/>
        <end position="333"/>
    </location>
</feature>
<proteinExistence type="predicted"/>
<accession>A0A1V9Z6S7</accession>
<keyword evidence="1" id="KW-0175">Coiled coil</keyword>
<feature type="domain" description="DUF5880" evidence="3">
    <location>
        <begin position="41"/>
        <end position="141"/>
    </location>
</feature>
<keyword evidence="5" id="KW-1185">Reference proteome</keyword>
<dbReference type="EMBL" id="JNBS01002241">
    <property type="protein sequence ID" value="OQR93642.1"/>
    <property type="molecule type" value="Genomic_DNA"/>
</dbReference>
<dbReference type="Pfam" id="PF19208">
    <property type="entry name" value="DUF5880"/>
    <property type="match status" value="1"/>
</dbReference>